<evidence type="ECO:0000313" key="3">
    <source>
        <dbReference type="Proteomes" id="UP001374584"/>
    </source>
</evidence>
<keyword evidence="1" id="KW-1133">Transmembrane helix</keyword>
<reference evidence="2 3" key="1">
    <citation type="submission" date="2024-01" db="EMBL/GenBank/DDBJ databases">
        <title>The genomes of 5 underutilized Papilionoideae crops provide insights into root nodulation and disease resistanc.</title>
        <authorList>
            <person name="Jiang F."/>
        </authorList>
    </citation>
    <scope>NUCLEOTIDE SEQUENCE [LARGE SCALE GENOMIC DNA]</scope>
    <source>
        <strain evidence="2">JINMINGXINNONG_FW02</strain>
        <tissue evidence="2">Leaves</tissue>
    </source>
</reference>
<feature type="transmembrane region" description="Helical" evidence="1">
    <location>
        <begin position="12"/>
        <end position="30"/>
    </location>
</feature>
<dbReference type="Proteomes" id="UP001374584">
    <property type="component" value="Unassembled WGS sequence"/>
</dbReference>
<evidence type="ECO:0000313" key="2">
    <source>
        <dbReference type="EMBL" id="KAK7377924.1"/>
    </source>
</evidence>
<protein>
    <submittedName>
        <fullName evidence="2">Uncharacterized protein</fullName>
    </submittedName>
</protein>
<evidence type="ECO:0000256" key="1">
    <source>
        <dbReference type="SAM" id="Phobius"/>
    </source>
</evidence>
<keyword evidence="1" id="KW-0812">Transmembrane</keyword>
<dbReference type="EMBL" id="JAYMYR010000002">
    <property type="protein sequence ID" value="KAK7377924.1"/>
    <property type="molecule type" value="Genomic_DNA"/>
</dbReference>
<organism evidence="2 3">
    <name type="scientific">Phaseolus coccineus</name>
    <name type="common">Scarlet runner bean</name>
    <name type="synonym">Phaseolus multiflorus</name>
    <dbReference type="NCBI Taxonomy" id="3886"/>
    <lineage>
        <taxon>Eukaryota</taxon>
        <taxon>Viridiplantae</taxon>
        <taxon>Streptophyta</taxon>
        <taxon>Embryophyta</taxon>
        <taxon>Tracheophyta</taxon>
        <taxon>Spermatophyta</taxon>
        <taxon>Magnoliopsida</taxon>
        <taxon>eudicotyledons</taxon>
        <taxon>Gunneridae</taxon>
        <taxon>Pentapetalae</taxon>
        <taxon>rosids</taxon>
        <taxon>fabids</taxon>
        <taxon>Fabales</taxon>
        <taxon>Fabaceae</taxon>
        <taxon>Papilionoideae</taxon>
        <taxon>50 kb inversion clade</taxon>
        <taxon>NPAAA clade</taxon>
        <taxon>indigoferoid/millettioid clade</taxon>
        <taxon>Phaseoleae</taxon>
        <taxon>Phaseolus</taxon>
    </lineage>
</organism>
<keyword evidence="3" id="KW-1185">Reference proteome</keyword>
<keyword evidence="1" id="KW-0472">Membrane</keyword>
<proteinExistence type="predicted"/>
<name>A0AAN9NR79_PHACN</name>
<sequence>MSMMSSIQMSCRMVSIIFPIYYYQTMYFIYVDMEALRIVWLTMALDHGDETEKTTPEEIDYSEVVPGVELSYVLQKSEGILMRI</sequence>
<dbReference type="AlphaFoldDB" id="A0AAN9NR79"/>
<comment type="caution">
    <text evidence="2">The sequence shown here is derived from an EMBL/GenBank/DDBJ whole genome shotgun (WGS) entry which is preliminary data.</text>
</comment>
<accession>A0AAN9NR79</accession>
<gene>
    <name evidence="2" type="ORF">VNO80_03359</name>
</gene>